<sequence length="422" mass="46456">MAPTFEEALTSTFTLAPPPKSPLARYRLLSPTAGVRVSPLCLGGLNIGDEWKALMGEMTQPQAFSLLDYFYSAGGNFIDTANAYQKEQSEQWIGEWMARRGVRDQMFISTKYSNNFRAGHGETEIMASYIGNGTKSLHTSVHASLKKLQTGYIDLLFVHWYDYATSIPELMQSLNVLVNQGKVLYLGISDAPAWVVTKANQYARDHALRGFSVYQGEWSAVARDFERDVIPMCREEGMGIMPWGALGGGNFKSEGGQRRAEGVGGEGGRVHAPVGERHVKVAKALGRVAERRGTGLTSVALAYVMQKAPYVFPVVGGRKIEHLRENIEALKVRLEREDFEEIEGTVEFDLGWPNKLQFGGRLPENMQDFWLMGTAGWFDNVPVVKAIVPAKEEEAGDLSSDHADGAKVVSLVSGGWKGVKGE</sequence>
<evidence type="ECO:0000256" key="3">
    <source>
        <dbReference type="ARBA" id="ARBA00038157"/>
    </source>
</evidence>
<dbReference type="GO" id="GO:0016491">
    <property type="term" value="F:oxidoreductase activity"/>
    <property type="evidence" value="ECO:0007669"/>
    <property type="project" value="UniProtKB-KW"/>
</dbReference>
<dbReference type="PANTHER" id="PTHR43364:SF7">
    <property type="entry name" value="NADP-DEPENDENT OXIDOREDUCTASE DOMAIN-CONTAINING PROTEIN-RELATED"/>
    <property type="match status" value="1"/>
</dbReference>
<dbReference type="eggNOG" id="KOG1575">
    <property type="taxonomic scope" value="Eukaryota"/>
</dbReference>
<keyword evidence="1" id="KW-0521">NADP</keyword>
<comment type="similarity">
    <text evidence="3">Belongs to the aldo/keto reductase family. Aldo/keto reductase 2 subfamily.</text>
</comment>
<keyword evidence="6" id="KW-1185">Reference proteome</keyword>
<dbReference type="Proteomes" id="UP000001197">
    <property type="component" value="Chromosome 6"/>
</dbReference>
<dbReference type="InterPro" id="IPR023210">
    <property type="entry name" value="NADP_OxRdtase_dom"/>
</dbReference>
<dbReference type="EMBL" id="FO904941">
    <property type="protein sequence ID" value="CDP30859.1"/>
    <property type="molecule type" value="Genomic_DNA"/>
</dbReference>
<dbReference type="Gene3D" id="3.20.20.100">
    <property type="entry name" value="NADP-dependent oxidoreductase domain"/>
    <property type="match status" value="1"/>
</dbReference>
<keyword evidence="2" id="KW-0560">Oxidoreductase</keyword>
<dbReference type="SUPFAM" id="SSF51430">
    <property type="entry name" value="NAD(P)-linked oxidoreductase"/>
    <property type="match status" value="1"/>
</dbReference>
<name>A0A090CV87_PODAN</name>
<accession>A0A090CV87</accession>
<protein>
    <submittedName>
        <fullName evidence="5">Oxidoreductase</fullName>
    </submittedName>
</protein>
<dbReference type="FunCoup" id="A0A090CV87">
    <property type="interactions" value="57"/>
</dbReference>
<dbReference type="InterPro" id="IPR036812">
    <property type="entry name" value="NAD(P)_OxRdtase_dom_sf"/>
</dbReference>
<dbReference type="PANTHER" id="PTHR43364">
    <property type="entry name" value="NADH-SPECIFIC METHYLGLYOXAL REDUCTASE-RELATED"/>
    <property type="match status" value="1"/>
</dbReference>
<reference evidence="5 6" key="1">
    <citation type="journal article" date="2008" name="Genome Biol.">
        <title>The genome sequence of the model ascomycete fungus Podospora anserina.</title>
        <authorList>
            <person name="Espagne E."/>
            <person name="Lespinet O."/>
            <person name="Malagnac F."/>
            <person name="Da Silva C."/>
            <person name="Jaillon O."/>
            <person name="Porcel B.M."/>
            <person name="Couloux A."/>
            <person name="Aury J.-M."/>
            <person name="Segurens B."/>
            <person name="Poulain J."/>
            <person name="Anthouard V."/>
            <person name="Grossetete S."/>
            <person name="Khalili H."/>
            <person name="Coppin E."/>
            <person name="Dequard-Chablat M."/>
            <person name="Picard M."/>
            <person name="Contamine V."/>
            <person name="Arnaise S."/>
            <person name="Bourdais A."/>
            <person name="Berteaux-Lecellier V."/>
            <person name="Gautheret D."/>
            <person name="de Vries R.P."/>
            <person name="Battaglia E."/>
            <person name="Coutinho P.M."/>
            <person name="Danchin E.G.J."/>
            <person name="Henrissat B."/>
            <person name="El Khoury R."/>
            <person name="Sainsard-Chanet A."/>
            <person name="Boivin A."/>
            <person name="Pinan-Lucarre B."/>
            <person name="Sellem C.H."/>
            <person name="Debuchy R."/>
            <person name="Wincker P."/>
            <person name="Weissenbach J."/>
            <person name="Silar P."/>
        </authorList>
    </citation>
    <scope>NUCLEOTIDE SEQUENCE [LARGE SCALE GENOMIC DNA]</scope>
    <source>
        <strain evidence="6">S / ATCC MYA-4624 / DSM 980 / FGSC 10383</strain>
    </source>
</reference>
<reference evidence="6" key="2">
    <citation type="journal article" date="2014" name="Genetics">
        <title>Maintaining two mating types: Structure of the mating type locus and its role in heterokaryosis in Podospora anserina.</title>
        <authorList>
            <person name="Grognet P."/>
            <person name="Bidard F."/>
            <person name="Kuchly C."/>
            <person name="Tong L.C.H."/>
            <person name="Coppin E."/>
            <person name="Benkhali J.A."/>
            <person name="Couloux A."/>
            <person name="Wincker P."/>
            <person name="Debuchy R."/>
            <person name="Silar P."/>
        </authorList>
    </citation>
    <scope>GENOME REANNOTATION</scope>
    <source>
        <strain evidence="6">S / ATCC MYA-4624 / DSM 980 / FGSC 10383</strain>
    </source>
</reference>
<organism evidence="5 6">
    <name type="scientific">Podospora anserina (strain S / ATCC MYA-4624 / DSM 980 / FGSC 10383)</name>
    <name type="common">Pleurage anserina</name>
    <dbReference type="NCBI Taxonomy" id="515849"/>
    <lineage>
        <taxon>Eukaryota</taxon>
        <taxon>Fungi</taxon>
        <taxon>Dikarya</taxon>
        <taxon>Ascomycota</taxon>
        <taxon>Pezizomycotina</taxon>
        <taxon>Sordariomycetes</taxon>
        <taxon>Sordariomycetidae</taxon>
        <taxon>Sordariales</taxon>
        <taxon>Podosporaceae</taxon>
        <taxon>Podospora</taxon>
        <taxon>Podospora anserina</taxon>
    </lineage>
</organism>
<evidence type="ECO:0000313" key="5">
    <source>
        <dbReference type="EMBL" id="CDP30859.1"/>
    </source>
</evidence>
<dbReference type="InParanoid" id="A0A090CV87"/>
<evidence type="ECO:0000259" key="4">
    <source>
        <dbReference type="Pfam" id="PF00248"/>
    </source>
</evidence>
<feature type="domain" description="NADP-dependent oxidoreductase" evidence="4">
    <location>
        <begin position="39"/>
        <end position="344"/>
    </location>
</feature>
<evidence type="ECO:0000256" key="1">
    <source>
        <dbReference type="ARBA" id="ARBA00022857"/>
    </source>
</evidence>
<dbReference type="InterPro" id="IPR050523">
    <property type="entry name" value="AKR_Detox_Biosynth"/>
</dbReference>
<dbReference type="AlphaFoldDB" id="A0A090CV87"/>
<evidence type="ECO:0000313" key="6">
    <source>
        <dbReference type="Proteomes" id="UP000001197"/>
    </source>
</evidence>
<dbReference type="Pfam" id="PF00248">
    <property type="entry name" value="Aldo_ket_red"/>
    <property type="match status" value="1"/>
</dbReference>
<proteinExistence type="inferred from homology"/>
<evidence type="ECO:0000256" key="2">
    <source>
        <dbReference type="ARBA" id="ARBA00023002"/>
    </source>
</evidence>